<comment type="subcellular location">
    <subcellularLocation>
        <location evidence="1">Cell membrane</location>
        <topology evidence="1">Single-pass type I membrane protein</topology>
    </subcellularLocation>
</comment>
<keyword evidence="4 11" id="KW-0808">Transferase</keyword>
<dbReference type="InterPro" id="IPR001480">
    <property type="entry name" value="Bulb-type_lectin_dom"/>
</dbReference>
<reference evidence="16" key="1">
    <citation type="submission" date="2025-08" db="UniProtKB">
        <authorList>
            <consortium name="RefSeq"/>
        </authorList>
    </citation>
    <scope>IDENTIFICATION</scope>
    <source>
        <tissue evidence="16">Leaves</tissue>
    </source>
</reference>
<dbReference type="InterPro" id="IPR000719">
    <property type="entry name" value="Prot_kinase_dom"/>
</dbReference>
<keyword evidence="3 11" id="KW-0723">Serine/threonine-protein kinase</keyword>
<dbReference type="Pfam" id="PF07714">
    <property type="entry name" value="PK_Tyr_Ser-Thr"/>
    <property type="match status" value="1"/>
</dbReference>
<keyword evidence="2" id="KW-1003">Cell membrane</keyword>
<dbReference type="PIRSF" id="PIRSF000641">
    <property type="entry name" value="SRK"/>
    <property type="match status" value="1"/>
</dbReference>
<keyword evidence="6 11" id="KW-0547">Nucleotide-binding</keyword>
<accession>A0ABM4U0S6</accession>
<evidence type="ECO:0000256" key="6">
    <source>
        <dbReference type="ARBA" id="ARBA00022741"/>
    </source>
</evidence>
<protein>
    <recommendedName>
        <fullName evidence="11">Receptor-like serine/threonine-protein kinase</fullName>
        <ecNumber evidence="11">2.7.11.1</ecNumber>
    </recommendedName>
</protein>
<dbReference type="InterPro" id="IPR003609">
    <property type="entry name" value="Pan_app"/>
</dbReference>
<keyword evidence="2" id="KW-0472">Membrane</keyword>
<evidence type="ECO:0000256" key="8">
    <source>
        <dbReference type="ARBA" id="ARBA00022840"/>
    </source>
</evidence>
<feature type="signal peptide" evidence="12">
    <location>
        <begin position="1"/>
        <end position="31"/>
    </location>
</feature>
<gene>
    <name evidence="16" type="primary">LOC140004657</name>
</gene>
<evidence type="ECO:0000256" key="1">
    <source>
        <dbReference type="ARBA" id="ARBA00004251"/>
    </source>
</evidence>
<dbReference type="PROSITE" id="PS50011">
    <property type="entry name" value="PROTEIN_KINASE_DOM"/>
    <property type="match status" value="1"/>
</dbReference>
<evidence type="ECO:0000256" key="7">
    <source>
        <dbReference type="ARBA" id="ARBA00022777"/>
    </source>
</evidence>
<dbReference type="SUPFAM" id="SSF51110">
    <property type="entry name" value="alpha-D-mannose-specific plant lectins"/>
    <property type="match status" value="1"/>
</dbReference>
<dbReference type="CDD" id="cd14066">
    <property type="entry name" value="STKc_IRAK"/>
    <property type="match status" value="1"/>
</dbReference>
<keyword evidence="8 11" id="KW-0067">ATP-binding</keyword>
<dbReference type="InterPro" id="IPR011009">
    <property type="entry name" value="Kinase-like_dom_sf"/>
</dbReference>
<evidence type="ECO:0000313" key="16">
    <source>
        <dbReference type="RefSeq" id="XP_071900885.1"/>
    </source>
</evidence>
<dbReference type="InterPro" id="IPR001245">
    <property type="entry name" value="Ser-Thr/Tyr_kinase_cat_dom"/>
</dbReference>
<evidence type="ECO:0000256" key="4">
    <source>
        <dbReference type="ARBA" id="ARBA00022679"/>
    </source>
</evidence>
<dbReference type="Gene3D" id="1.10.510.10">
    <property type="entry name" value="Transferase(Phosphotransferase) domain 1"/>
    <property type="match status" value="1"/>
</dbReference>
<keyword evidence="9" id="KW-1015">Disulfide bond</keyword>
<evidence type="ECO:0000259" key="13">
    <source>
        <dbReference type="PROSITE" id="PS50011"/>
    </source>
</evidence>
<dbReference type="InterPro" id="IPR024171">
    <property type="entry name" value="SRK-like_kinase"/>
</dbReference>
<evidence type="ECO:0000256" key="12">
    <source>
        <dbReference type="SAM" id="SignalP"/>
    </source>
</evidence>
<comment type="catalytic activity">
    <reaction evidence="11">
        <text>L-threonyl-[protein] + ATP = O-phospho-L-threonyl-[protein] + ADP + H(+)</text>
        <dbReference type="Rhea" id="RHEA:46608"/>
        <dbReference type="Rhea" id="RHEA-COMP:11060"/>
        <dbReference type="Rhea" id="RHEA-COMP:11605"/>
        <dbReference type="ChEBI" id="CHEBI:15378"/>
        <dbReference type="ChEBI" id="CHEBI:30013"/>
        <dbReference type="ChEBI" id="CHEBI:30616"/>
        <dbReference type="ChEBI" id="CHEBI:61977"/>
        <dbReference type="ChEBI" id="CHEBI:456216"/>
        <dbReference type="EC" id="2.7.11.1"/>
    </reaction>
</comment>
<dbReference type="EC" id="2.7.11.1" evidence="11"/>
<proteinExistence type="inferred from homology"/>
<dbReference type="PROSITE" id="PS50927">
    <property type="entry name" value="BULB_LECTIN"/>
    <property type="match status" value="1"/>
</dbReference>
<dbReference type="PANTHER" id="PTHR27002:SF1082">
    <property type="entry name" value="OS06G0693000 PROTEIN"/>
    <property type="match status" value="1"/>
</dbReference>
<dbReference type="SMART" id="SM00108">
    <property type="entry name" value="B_lectin"/>
    <property type="match status" value="1"/>
</dbReference>
<dbReference type="PANTHER" id="PTHR27002">
    <property type="entry name" value="RECEPTOR-LIKE SERINE/THREONINE-PROTEIN KINASE SD1-8"/>
    <property type="match status" value="1"/>
</dbReference>
<keyword evidence="5 12" id="KW-0732">Signal</keyword>
<dbReference type="GeneID" id="140004657"/>
<evidence type="ECO:0000256" key="2">
    <source>
        <dbReference type="ARBA" id="ARBA00022475"/>
    </source>
</evidence>
<keyword evidence="10" id="KW-0325">Glycoprotein</keyword>
<feature type="chain" id="PRO_5046844904" description="Receptor-like serine/threonine-protein kinase" evidence="12">
    <location>
        <begin position="32"/>
        <end position="734"/>
    </location>
</feature>
<evidence type="ECO:0000259" key="14">
    <source>
        <dbReference type="PROSITE" id="PS50927"/>
    </source>
</evidence>
<dbReference type="Pfam" id="PF01453">
    <property type="entry name" value="B_lectin"/>
    <property type="match status" value="1"/>
</dbReference>
<evidence type="ECO:0000256" key="5">
    <source>
        <dbReference type="ARBA" id="ARBA00022729"/>
    </source>
</evidence>
<dbReference type="CDD" id="cd00028">
    <property type="entry name" value="B_lectin"/>
    <property type="match status" value="1"/>
</dbReference>
<keyword evidence="7 11" id="KW-0418">Kinase</keyword>
<dbReference type="Proteomes" id="UP001652660">
    <property type="component" value="Chromosome 4c"/>
</dbReference>
<dbReference type="InterPro" id="IPR036426">
    <property type="entry name" value="Bulb-type_lectin_dom_sf"/>
</dbReference>
<feature type="domain" description="Bulb-type lectin" evidence="14">
    <location>
        <begin position="34"/>
        <end position="157"/>
    </location>
</feature>
<sequence>MPRMGRSCRQYLATLSCVFAFYFSLFCVSQGKDTLGVNESILVYHGDLLESSNQRFRLTISHPFSWLWVLVIQYMSMLRSIDVWASDSYQTPASKEPAFLTMNADGRLVVYDTSHSPVIVVNSEQPIMISNTTAILLDNGNLVLRAPGGNIVWQSFDYPSNKWLQGMKLGILQSGTRFLTSSPSYNQPSSTLGVDLNNTKEIAIMQEGVVYWRSGTWDGQKLSFLDISDSFGFNFYYVSSPNETYFTWNSSTDPFALLIFSESGNITVRSGDFTNAQALAVCDVITYRSTKDQSKGCTNPCGVGDGFKEIMGDLVAWDEVSYNDNALRFCKLRCRRNCSCYAYSNTAYDQDGVAMGCKMAIRRHGQLISSNKQTIFARESFVLEKGLEKFQQLHEKRDDESSVVEFTSIEMATNNFSDENKLGQGGFGPVYKGKLSTGQEIAVKRLKIMSGHGIEQFKNEVTVISKLQHRNLVKLLGYCIHGEDRILVYEYLPNGSLDSFIFDTTKRAVLDWRRRSSIIEGIAQGLLYLHKYSRLKIIHRDLKTSNVLLDNDLNPKISDFGTARIFGDDESRANTLRVVGTYGYMSPEYAMNGIISEKSDVYSFGVMMLEIISGKKNTTFNDTDDHLNLVGHVWDLWKEGRVSDIADPSFGETIAMHEISRYVQVGLLCVEENAADRPTMSDVISMLNGTLVSLRVPYRPAFSAATGGRNNDNLVQNAEPCSNNTVTISDLEAR</sequence>
<feature type="domain" description="Protein kinase" evidence="13">
    <location>
        <begin position="416"/>
        <end position="691"/>
    </location>
</feature>
<comment type="similarity">
    <text evidence="11">Belongs to the protein kinase superfamily. Ser/Thr protein kinase family.</text>
</comment>
<evidence type="ECO:0000256" key="10">
    <source>
        <dbReference type="ARBA" id="ARBA00023180"/>
    </source>
</evidence>
<dbReference type="RefSeq" id="XP_071900885.1">
    <property type="nucleotide sequence ID" value="XM_072044784.1"/>
</dbReference>
<evidence type="ECO:0000256" key="3">
    <source>
        <dbReference type="ARBA" id="ARBA00022527"/>
    </source>
</evidence>
<evidence type="ECO:0000313" key="15">
    <source>
        <dbReference type="Proteomes" id="UP001652660"/>
    </source>
</evidence>
<evidence type="ECO:0000256" key="11">
    <source>
        <dbReference type="PIRNR" id="PIRNR000641"/>
    </source>
</evidence>
<dbReference type="Gene3D" id="3.30.200.20">
    <property type="entry name" value="Phosphorylase Kinase, domain 1"/>
    <property type="match status" value="1"/>
</dbReference>
<dbReference type="SMART" id="SM00220">
    <property type="entry name" value="S_TKc"/>
    <property type="match status" value="1"/>
</dbReference>
<dbReference type="Gene3D" id="2.90.10.10">
    <property type="entry name" value="Bulb-type lectin domain"/>
    <property type="match status" value="1"/>
</dbReference>
<organism evidence="15 16">
    <name type="scientific">Coffea arabica</name>
    <name type="common">Arabian coffee</name>
    <dbReference type="NCBI Taxonomy" id="13443"/>
    <lineage>
        <taxon>Eukaryota</taxon>
        <taxon>Viridiplantae</taxon>
        <taxon>Streptophyta</taxon>
        <taxon>Embryophyta</taxon>
        <taxon>Tracheophyta</taxon>
        <taxon>Spermatophyta</taxon>
        <taxon>Magnoliopsida</taxon>
        <taxon>eudicotyledons</taxon>
        <taxon>Gunneridae</taxon>
        <taxon>Pentapetalae</taxon>
        <taxon>asterids</taxon>
        <taxon>lamiids</taxon>
        <taxon>Gentianales</taxon>
        <taxon>Rubiaceae</taxon>
        <taxon>Ixoroideae</taxon>
        <taxon>Gardenieae complex</taxon>
        <taxon>Bertiereae - Coffeeae clade</taxon>
        <taxon>Coffeeae</taxon>
        <taxon>Coffea</taxon>
    </lineage>
</organism>
<keyword evidence="15" id="KW-1185">Reference proteome</keyword>
<comment type="catalytic activity">
    <reaction evidence="11">
        <text>L-seryl-[protein] + ATP = O-phospho-L-seryl-[protein] + ADP + H(+)</text>
        <dbReference type="Rhea" id="RHEA:17989"/>
        <dbReference type="Rhea" id="RHEA-COMP:9863"/>
        <dbReference type="Rhea" id="RHEA-COMP:11604"/>
        <dbReference type="ChEBI" id="CHEBI:15378"/>
        <dbReference type="ChEBI" id="CHEBI:29999"/>
        <dbReference type="ChEBI" id="CHEBI:30616"/>
        <dbReference type="ChEBI" id="CHEBI:83421"/>
        <dbReference type="ChEBI" id="CHEBI:456216"/>
        <dbReference type="EC" id="2.7.11.1"/>
    </reaction>
</comment>
<name>A0ABM4U0S6_COFAR</name>
<evidence type="ECO:0000256" key="9">
    <source>
        <dbReference type="ARBA" id="ARBA00023157"/>
    </source>
</evidence>
<dbReference type="Pfam" id="PF08276">
    <property type="entry name" value="PAN_2"/>
    <property type="match status" value="1"/>
</dbReference>
<dbReference type="PROSITE" id="PS00108">
    <property type="entry name" value="PROTEIN_KINASE_ST"/>
    <property type="match status" value="1"/>
</dbReference>
<dbReference type="InterPro" id="IPR008271">
    <property type="entry name" value="Ser/Thr_kinase_AS"/>
</dbReference>
<dbReference type="SUPFAM" id="SSF56112">
    <property type="entry name" value="Protein kinase-like (PK-like)"/>
    <property type="match status" value="1"/>
</dbReference>